<dbReference type="RefSeq" id="WP_245901222.1">
    <property type="nucleotide sequence ID" value="NZ_QJSX01000029.1"/>
</dbReference>
<gene>
    <name evidence="2" type="ORF">DES52_12916</name>
</gene>
<name>A0A318S370_9DEIO</name>
<feature type="transmembrane region" description="Helical" evidence="1">
    <location>
        <begin position="142"/>
        <end position="159"/>
    </location>
</feature>
<evidence type="ECO:0000313" key="3">
    <source>
        <dbReference type="Proteomes" id="UP000248326"/>
    </source>
</evidence>
<dbReference type="AlphaFoldDB" id="A0A318S370"/>
<evidence type="ECO:0000313" key="2">
    <source>
        <dbReference type="EMBL" id="PYE48397.1"/>
    </source>
</evidence>
<proteinExistence type="predicted"/>
<sequence>MTTPAPSPPDFSLNAANGIIHLYRGEVGRMTSYRVRLDTTTNWAVITTAGLLGYAFSPQGPDEIMIAAMLMNVFFLHVEARRFRLFEISHLRVRVLEKFFYPSVLGDSIDQSWRSYMIRELDKPHIPLDHLQAVGWRLRRNYLWLYASLLIAWLAKLDISRPANSVFSAAQVVDVARIGLLPGWAALLLVLAFYAALIILALRARSYPLEMD</sequence>
<dbReference type="EMBL" id="QJSX01000029">
    <property type="protein sequence ID" value="PYE48397.1"/>
    <property type="molecule type" value="Genomic_DNA"/>
</dbReference>
<reference evidence="2 3" key="1">
    <citation type="submission" date="2018-06" db="EMBL/GenBank/DDBJ databases">
        <title>Genomic Encyclopedia of Type Strains, Phase IV (KMG-IV): sequencing the most valuable type-strain genomes for metagenomic binning, comparative biology and taxonomic classification.</title>
        <authorList>
            <person name="Goeker M."/>
        </authorList>
    </citation>
    <scope>NUCLEOTIDE SEQUENCE [LARGE SCALE GENOMIC DNA]</scope>
    <source>
        <strain evidence="2 3">DSM 18048</strain>
    </source>
</reference>
<feature type="transmembrane region" description="Helical" evidence="1">
    <location>
        <begin position="179"/>
        <end position="202"/>
    </location>
</feature>
<keyword evidence="3" id="KW-1185">Reference proteome</keyword>
<accession>A0A318S370</accession>
<dbReference type="Pfam" id="PF10028">
    <property type="entry name" value="DUF2270"/>
    <property type="match status" value="1"/>
</dbReference>
<keyword evidence="1" id="KW-0812">Transmembrane</keyword>
<keyword evidence="1" id="KW-1133">Transmembrane helix</keyword>
<protein>
    <submittedName>
        <fullName evidence="2">Putative membrane protein</fullName>
    </submittedName>
</protein>
<dbReference type="PIRSF" id="PIRSF015000">
    <property type="entry name" value="UCP01500"/>
    <property type="match status" value="1"/>
</dbReference>
<organism evidence="2 3">
    <name type="scientific">Deinococcus yavapaiensis KR-236</name>
    <dbReference type="NCBI Taxonomy" id="694435"/>
    <lineage>
        <taxon>Bacteria</taxon>
        <taxon>Thermotogati</taxon>
        <taxon>Deinococcota</taxon>
        <taxon>Deinococci</taxon>
        <taxon>Deinococcales</taxon>
        <taxon>Deinococcaceae</taxon>
        <taxon>Deinococcus</taxon>
    </lineage>
</organism>
<dbReference type="InterPro" id="IPR014470">
    <property type="entry name" value="UCP01500"/>
</dbReference>
<keyword evidence="1" id="KW-0472">Membrane</keyword>
<comment type="caution">
    <text evidence="2">The sequence shown here is derived from an EMBL/GenBank/DDBJ whole genome shotgun (WGS) entry which is preliminary data.</text>
</comment>
<dbReference type="Proteomes" id="UP000248326">
    <property type="component" value="Unassembled WGS sequence"/>
</dbReference>
<evidence type="ECO:0000256" key="1">
    <source>
        <dbReference type="SAM" id="Phobius"/>
    </source>
</evidence>